<feature type="compositionally biased region" description="Polar residues" evidence="1">
    <location>
        <begin position="40"/>
        <end position="53"/>
    </location>
</feature>
<protein>
    <submittedName>
        <fullName evidence="2">Uncharacterized protein</fullName>
    </submittedName>
</protein>
<comment type="caution">
    <text evidence="2">The sequence shown here is derived from an EMBL/GenBank/DDBJ whole genome shotgun (WGS) entry which is preliminary data.</text>
</comment>
<sequence length="83" mass="9237">MCARFSAVNTWLSDAENGDDNDEDDDDDNDDDDDEDDENSQQNKAIDSQGGVNSSISRHRFILPLYSIISRLVKARQMGAAVQ</sequence>
<keyword evidence="3" id="KW-1185">Reference proteome</keyword>
<evidence type="ECO:0000313" key="3">
    <source>
        <dbReference type="Proteomes" id="UP000324222"/>
    </source>
</evidence>
<dbReference type="EMBL" id="VSRR010041892">
    <property type="protein sequence ID" value="MPC75805.1"/>
    <property type="molecule type" value="Genomic_DNA"/>
</dbReference>
<organism evidence="2 3">
    <name type="scientific">Portunus trituberculatus</name>
    <name type="common">Swimming crab</name>
    <name type="synonym">Neptunus trituberculatus</name>
    <dbReference type="NCBI Taxonomy" id="210409"/>
    <lineage>
        <taxon>Eukaryota</taxon>
        <taxon>Metazoa</taxon>
        <taxon>Ecdysozoa</taxon>
        <taxon>Arthropoda</taxon>
        <taxon>Crustacea</taxon>
        <taxon>Multicrustacea</taxon>
        <taxon>Malacostraca</taxon>
        <taxon>Eumalacostraca</taxon>
        <taxon>Eucarida</taxon>
        <taxon>Decapoda</taxon>
        <taxon>Pleocyemata</taxon>
        <taxon>Brachyura</taxon>
        <taxon>Eubrachyura</taxon>
        <taxon>Portunoidea</taxon>
        <taxon>Portunidae</taxon>
        <taxon>Portuninae</taxon>
        <taxon>Portunus</taxon>
    </lineage>
</organism>
<gene>
    <name evidence="2" type="ORF">E2C01_070202</name>
</gene>
<reference evidence="2 3" key="1">
    <citation type="submission" date="2019-05" db="EMBL/GenBank/DDBJ databases">
        <title>Another draft genome of Portunus trituberculatus and its Hox gene families provides insights of decapod evolution.</title>
        <authorList>
            <person name="Jeong J.-H."/>
            <person name="Song I."/>
            <person name="Kim S."/>
            <person name="Choi T."/>
            <person name="Kim D."/>
            <person name="Ryu S."/>
            <person name="Kim W."/>
        </authorList>
    </citation>
    <scope>NUCLEOTIDE SEQUENCE [LARGE SCALE GENOMIC DNA]</scope>
    <source>
        <tissue evidence="2">Muscle</tissue>
    </source>
</reference>
<name>A0A5B7I0Y5_PORTR</name>
<dbReference type="Proteomes" id="UP000324222">
    <property type="component" value="Unassembled WGS sequence"/>
</dbReference>
<evidence type="ECO:0000313" key="2">
    <source>
        <dbReference type="EMBL" id="MPC75805.1"/>
    </source>
</evidence>
<dbReference type="AlphaFoldDB" id="A0A5B7I0Y5"/>
<accession>A0A5B7I0Y5</accession>
<feature type="region of interest" description="Disordered" evidence="1">
    <location>
        <begin position="1"/>
        <end position="53"/>
    </location>
</feature>
<feature type="compositionally biased region" description="Acidic residues" evidence="1">
    <location>
        <begin position="16"/>
        <end position="39"/>
    </location>
</feature>
<evidence type="ECO:0000256" key="1">
    <source>
        <dbReference type="SAM" id="MobiDB-lite"/>
    </source>
</evidence>
<proteinExistence type="predicted"/>